<dbReference type="InterPro" id="IPR010982">
    <property type="entry name" value="Lambda_DNA-bd_dom_sf"/>
</dbReference>
<dbReference type="EMBL" id="CABVHY010000007">
    <property type="protein sequence ID" value="VVN88149.1"/>
    <property type="molecule type" value="Genomic_DNA"/>
</dbReference>
<dbReference type="Pfam" id="PF00717">
    <property type="entry name" value="Peptidase_S24"/>
    <property type="match status" value="1"/>
</dbReference>
<dbReference type="Proteomes" id="UP000379480">
    <property type="component" value="Unassembled WGS sequence"/>
</dbReference>
<evidence type="ECO:0000256" key="2">
    <source>
        <dbReference type="ARBA" id="ARBA00023125"/>
    </source>
</evidence>
<reference evidence="5 6" key="1">
    <citation type="submission" date="2019-09" db="EMBL/GenBank/DDBJ databases">
        <authorList>
            <person name="Chandra G."/>
            <person name="Truman W A."/>
        </authorList>
    </citation>
    <scope>NUCLEOTIDE SEQUENCE [LARGE SCALE GENOMIC DNA]</scope>
    <source>
        <strain evidence="5">PS723</strain>
    </source>
</reference>
<dbReference type="Gene3D" id="2.10.109.10">
    <property type="entry name" value="Umud Fragment, subunit A"/>
    <property type="match status" value="1"/>
</dbReference>
<dbReference type="Gene3D" id="1.10.260.40">
    <property type="entry name" value="lambda repressor-like DNA-binding domains"/>
    <property type="match status" value="1"/>
</dbReference>
<dbReference type="InterPro" id="IPR039418">
    <property type="entry name" value="LexA-like"/>
</dbReference>
<dbReference type="AlphaFoldDB" id="A0A5E7B9R9"/>
<dbReference type="InterPro" id="IPR015927">
    <property type="entry name" value="Peptidase_S24_S26A/B/C"/>
</dbReference>
<dbReference type="PANTHER" id="PTHR40661:SF2">
    <property type="entry name" value="HTH-TYPE TRANSCRIPTIONAL REGULATOR PRTR"/>
    <property type="match status" value="1"/>
</dbReference>
<sequence>MNTSGDRFKALLKEVNLKPTEFAKFCNAKPQHVNNWYKRGVPLWRMDEFARLLSVNSKWLYTGEGPKYPTKLATTETIGIYKDDLQPTDVEIPCYKETSTQPDANTIEITGHSVRLPRHYLESLEVDPDKAVCAPMSGNNMAEKIQDGSTIAIDRSLTQIVDGEIYALQHHGRLRVNYLYRLPTGTLRLCSHNDTEYPDELFSTEQIKAQNIQVLGWVFWWSTLTKRRPNVALQ</sequence>
<name>A0A5E7B9R9_PSEFL</name>
<keyword evidence="2" id="KW-0238">DNA-binding</keyword>
<dbReference type="InterPro" id="IPR036286">
    <property type="entry name" value="LexA/Signal_pep-like_sf"/>
</dbReference>
<protein>
    <submittedName>
        <fullName evidence="5">HTH-type transcriptional regulator PrtR</fullName>
    </submittedName>
</protein>
<organism evidence="5 6">
    <name type="scientific">Pseudomonas fluorescens</name>
    <dbReference type="NCBI Taxonomy" id="294"/>
    <lineage>
        <taxon>Bacteria</taxon>
        <taxon>Pseudomonadati</taxon>
        <taxon>Pseudomonadota</taxon>
        <taxon>Gammaproteobacteria</taxon>
        <taxon>Pseudomonadales</taxon>
        <taxon>Pseudomonadaceae</taxon>
        <taxon>Pseudomonas</taxon>
    </lineage>
</organism>
<evidence type="ECO:0000256" key="1">
    <source>
        <dbReference type="ARBA" id="ARBA00023015"/>
    </source>
</evidence>
<dbReference type="OrthoDB" id="8613261at2"/>
<evidence type="ECO:0000313" key="5">
    <source>
        <dbReference type="EMBL" id="VVN88149.1"/>
    </source>
</evidence>
<feature type="domain" description="Peptidase S24/S26A/S26B/S26C" evidence="4">
    <location>
        <begin position="111"/>
        <end position="219"/>
    </location>
</feature>
<keyword evidence="1" id="KW-0805">Transcription regulation</keyword>
<dbReference type="SUPFAM" id="SSF51306">
    <property type="entry name" value="LexA/Signal peptidase"/>
    <property type="match status" value="1"/>
</dbReference>
<evidence type="ECO:0000259" key="4">
    <source>
        <dbReference type="Pfam" id="PF00717"/>
    </source>
</evidence>
<dbReference type="GO" id="GO:0003677">
    <property type="term" value="F:DNA binding"/>
    <property type="evidence" value="ECO:0007669"/>
    <property type="project" value="UniProtKB-KW"/>
</dbReference>
<dbReference type="CDD" id="cd06529">
    <property type="entry name" value="S24_LexA-like"/>
    <property type="match status" value="1"/>
</dbReference>
<proteinExistence type="predicted"/>
<keyword evidence="3" id="KW-0804">Transcription</keyword>
<gene>
    <name evidence="5" type="primary">prtR_1</name>
    <name evidence="5" type="ORF">PS723_01635</name>
</gene>
<dbReference type="RefSeq" id="WP_150803169.1">
    <property type="nucleotide sequence ID" value="NZ_CABVHY010000007.1"/>
</dbReference>
<evidence type="ECO:0000256" key="3">
    <source>
        <dbReference type="ARBA" id="ARBA00023163"/>
    </source>
</evidence>
<accession>A0A5E7B9R9</accession>
<evidence type="ECO:0000313" key="6">
    <source>
        <dbReference type="Proteomes" id="UP000379480"/>
    </source>
</evidence>
<dbReference type="PANTHER" id="PTHR40661">
    <property type="match status" value="1"/>
</dbReference>